<dbReference type="AlphaFoldDB" id="A0A392VQI6"/>
<dbReference type="Proteomes" id="UP000265520">
    <property type="component" value="Unassembled WGS sequence"/>
</dbReference>
<keyword evidence="3" id="KW-1185">Reference proteome</keyword>
<dbReference type="EMBL" id="LXQA011199860">
    <property type="protein sequence ID" value="MCI88690.1"/>
    <property type="molecule type" value="Genomic_DNA"/>
</dbReference>
<sequence>MVLLTLITWWLFPRVPSSVRNVLGVALESVLDVGRFKSLDFKCKRELLLYNLRKNYE</sequence>
<evidence type="ECO:0000256" key="1">
    <source>
        <dbReference type="SAM" id="SignalP"/>
    </source>
</evidence>
<accession>A0A392VQI6</accession>
<reference evidence="2 3" key="1">
    <citation type="journal article" date="2018" name="Front. Plant Sci.">
        <title>Red Clover (Trifolium pratense) and Zigzag Clover (T. medium) - A Picture of Genomic Similarities and Differences.</title>
        <authorList>
            <person name="Dluhosova J."/>
            <person name="Istvanek J."/>
            <person name="Nedelnik J."/>
            <person name="Repkova J."/>
        </authorList>
    </citation>
    <scope>NUCLEOTIDE SEQUENCE [LARGE SCALE GENOMIC DNA]</scope>
    <source>
        <strain evidence="3">cv. 10/8</strain>
        <tissue evidence="2">Leaf</tissue>
    </source>
</reference>
<protein>
    <submittedName>
        <fullName evidence="2">Uncharacterized protein</fullName>
    </submittedName>
</protein>
<evidence type="ECO:0000313" key="3">
    <source>
        <dbReference type="Proteomes" id="UP000265520"/>
    </source>
</evidence>
<organism evidence="2 3">
    <name type="scientific">Trifolium medium</name>
    <dbReference type="NCBI Taxonomy" id="97028"/>
    <lineage>
        <taxon>Eukaryota</taxon>
        <taxon>Viridiplantae</taxon>
        <taxon>Streptophyta</taxon>
        <taxon>Embryophyta</taxon>
        <taxon>Tracheophyta</taxon>
        <taxon>Spermatophyta</taxon>
        <taxon>Magnoliopsida</taxon>
        <taxon>eudicotyledons</taxon>
        <taxon>Gunneridae</taxon>
        <taxon>Pentapetalae</taxon>
        <taxon>rosids</taxon>
        <taxon>fabids</taxon>
        <taxon>Fabales</taxon>
        <taxon>Fabaceae</taxon>
        <taxon>Papilionoideae</taxon>
        <taxon>50 kb inversion clade</taxon>
        <taxon>NPAAA clade</taxon>
        <taxon>Hologalegina</taxon>
        <taxon>IRL clade</taxon>
        <taxon>Trifolieae</taxon>
        <taxon>Trifolium</taxon>
    </lineage>
</organism>
<keyword evidence="1" id="KW-0732">Signal</keyword>
<comment type="caution">
    <text evidence="2">The sequence shown here is derived from an EMBL/GenBank/DDBJ whole genome shotgun (WGS) entry which is preliminary data.</text>
</comment>
<feature type="chain" id="PRO_5017329543" evidence="1">
    <location>
        <begin position="18"/>
        <end position="57"/>
    </location>
</feature>
<feature type="signal peptide" evidence="1">
    <location>
        <begin position="1"/>
        <end position="17"/>
    </location>
</feature>
<evidence type="ECO:0000313" key="2">
    <source>
        <dbReference type="EMBL" id="MCI88690.1"/>
    </source>
</evidence>
<proteinExistence type="predicted"/>
<name>A0A392VQI6_9FABA</name>
<feature type="non-terminal residue" evidence="2">
    <location>
        <position position="57"/>
    </location>
</feature>